<evidence type="ECO:0000313" key="4">
    <source>
        <dbReference type="Proteomes" id="UP000199468"/>
    </source>
</evidence>
<dbReference type="RefSeq" id="WP_170843280.1">
    <property type="nucleotide sequence ID" value="NZ_FNBZ01000001.1"/>
</dbReference>
<dbReference type="PANTHER" id="PTHR38593">
    <property type="entry name" value="BLR2558 PROTEIN"/>
    <property type="match status" value="1"/>
</dbReference>
<organism evidence="3 4">
    <name type="scientific">Bosea robiniae</name>
    <dbReference type="NCBI Taxonomy" id="1036780"/>
    <lineage>
        <taxon>Bacteria</taxon>
        <taxon>Pseudomonadati</taxon>
        <taxon>Pseudomonadota</taxon>
        <taxon>Alphaproteobacteria</taxon>
        <taxon>Hyphomicrobiales</taxon>
        <taxon>Boseaceae</taxon>
        <taxon>Bosea</taxon>
    </lineage>
</organism>
<dbReference type="InterPro" id="IPR012347">
    <property type="entry name" value="Ferritin-like"/>
</dbReference>
<evidence type="ECO:0000256" key="1">
    <source>
        <dbReference type="SAM" id="SignalP"/>
    </source>
</evidence>
<accession>A0ABY0NE25</accession>
<feature type="signal peptide" evidence="1">
    <location>
        <begin position="1"/>
        <end position="30"/>
    </location>
</feature>
<reference evidence="3 4" key="1">
    <citation type="submission" date="2016-10" db="EMBL/GenBank/DDBJ databases">
        <authorList>
            <person name="Varghese N."/>
            <person name="Submissions S."/>
        </authorList>
    </citation>
    <scope>NUCLEOTIDE SEQUENCE [LARGE SCALE GENOMIC DNA]</scope>
    <source>
        <strain evidence="3 4">DSM 26672</strain>
    </source>
</reference>
<dbReference type="Pfam" id="PF13628">
    <property type="entry name" value="DUF4142"/>
    <property type="match status" value="1"/>
</dbReference>
<feature type="chain" id="PRO_5046799242" evidence="1">
    <location>
        <begin position="31"/>
        <end position="173"/>
    </location>
</feature>
<evidence type="ECO:0000313" key="3">
    <source>
        <dbReference type="EMBL" id="SDF33858.1"/>
    </source>
</evidence>
<feature type="domain" description="DUF4142" evidence="2">
    <location>
        <begin position="35"/>
        <end position="168"/>
    </location>
</feature>
<dbReference type="PROSITE" id="PS51318">
    <property type="entry name" value="TAT"/>
    <property type="match status" value="1"/>
</dbReference>
<dbReference type="InterPro" id="IPR006311">
    <property type="entry name" value="TAT_signal"/>
</dbReference>
<comment type="caution">
    <text evidence="3">The sequence shown here is derived from an EMBL/GenBank/DDBJ whole genome shotgun (WGS) entry which is preliminary data.</text>
</comment>
<proteinExistence type="predicted"/>
<keyword evidence="1" id="KW-0732">Signal</keyword>
<name>A0ABY0NE25_9HYPH</name>
<dbReference type="Proteomes" id="UP000199468">
    <property type="component" value="Unassembled WGS sequence"/>
</dbReference>
<dbReference type="EMBL" id="FNBZ01000001">
    <property type="protein sequence ID" value="SDF33858.1"/>
    <property type="molecule type" value="Genomic_DNA"/>
</dbReference>
<dbReference type="PANTHER" id="PTHR38593:SF1">
    <property type="entry name" value="BLR2558 PROTEIN"/>
    <property type="match status" value="1"/>
</dbReference>
<evidence type="ECO:0000259" key="2">
    <source>
        <dbReference type="Pfam" id="PF13628"/>
    </source>
</evidence>
<dbReference type="Gene3D" id="1.20.1260.10">
    <property type="match status" value="1"/>
</dbReference>
<gene>
    <name evidence="3" type="ORF">SAMN05421844_101370</name>
</gene>
<keyword evidence="4" id="KW-1185">Reference proteome</keyword>
<dbReference type="InterPro" id="IPR025419">
    <property type="entry name" value="DUF4142"/>
</dbReference>
<protein>
    <submittedName>
        <fullName evidence="3">Membrane protein</fullName>
    </submittedName>
</protein>
<sequence>MTQMILRTRRTLLQGVAGLVLLGSAATAQSAVPAAEFVRQTAIAQMFGMESATLALHKSSSPAIKDFAHALASEQGAVTSGLRRIIAKRSDIALPDRPDGRHLDLLRDLTDKQGAAFDKAYVEAQRSTHREAARMMERYANEGDDAELKSFAAQSLPVFRALDRKSQELAVTP</sequence>